<dbReference type="Proteomes" id="UP000038045">
    <property type="component" value="Unplaced"/>
</dbReference>
<accession>A0A0N5A4F6</accession>
<organism evidence="1 2">
    <name type="scientific">Parastrongyloides trichosuri</name>
    <name type="common">Possum-specific nematode worm</name>
    <dbReference type="NCBI Taxonomy" id="131310"/>
    <lineage>
        <taxon>Eukaryota</taxon>
        <taxon>Metazoa</taxon>
        <taxon>Ecdysozoa</taxon>
        <taxon>Nematoda</taxon>
        <taxon>Chromadorea</taxon>
        <taxon>Rhabditida</taxon>
        <taxon>Tylenchina</taxon>
        <taxon>Panagrolaimomorpha</taxon>
        <taxon>Strongyloidoidea</taxon>
        <taxon>Strongyloididae</taxon>
        <taxon>Parastrongyloides</taxon>
    </lineage>
</organism>
<name>A0A0N5A4F6_PARTI</name>
<dbReference type="AlphaFoldDB" id="A0A0N5A4F6"/>
<keyword evidence="1" id="KW-1185">Reference proteome</keyword>
<evidence type="ECO:0000313" key="1">
    <source>
        <dbReference type="Proteomes" id="UP000038045"/>
    </source>
</evidence>
<evidence type="ECO:0000313" key="2">
    <source>
        <dbReference type="WBParaSite" id="PTRK_0001651400.1"/>
    </source>
</evidence>
<reference evidence="2" key="1">
    <citation type="submission" date="2017-02" db="UniProtKB">
        <authorList>
            <consortium name="WormBaseParasite"/>
        </authorList>
    </citation>
    <scope>IDENTIFICATION</scope>
</reference>
<proteinExistence type="predicted"/>
<protein>
    <submittedName>
        <fullName evidence="2">Uncharacterized protein</fullName>
    </submittedName>
</protein>
<sequence length="406" mass="48791">MNENNNTTELTTTDLKNLNLKILKIPSPEELSPEKREECIIQYLTETKNDTAYSEFEEIFSVKTFNQINEDLNKSTNITNKKIIYQLKKLTLWLPEYEFKIFPTKERILQLLPIFASILKKRIDVHLKFQILTIVRYCYHFLFGCKIYDFKCKEMENYLTSYGSSFSSYFEKNANHDHNSMRTLYYCKNLALCTVLEVKRGVLDEEYEENMSVFEYIEKSLRKTHKMFCDTIFEKASFFDKITDYIFFRIYFIQYRYRLLTANLVNMYHYNIGNDNVNPFKFMNFIASVIMEIQCFLKCNIIKKDTWEVIKNIKLRHIIITFMEVLHTSTLFIANMPQQQWYLTHYVNIKILVNSYERYLKKNPDLVKENLDDEDEKSILVTLNKVCDSYFQTQNNFNIDFLLSKE</sequence>
<dbReference type="WBParaSite" id="PTRK_0001651400.1">
    <property type="protein sequence ID" value="PTRK_0001651400.1"/>
    <property type="gene ID" value="PTRK_0001651400"/>
</dbReference>